<dbReference type="InterPro" id="IPR001451">
    <property type="entry name" value="Hexapep"/>
</dbReference>
<comment type="caution">
    <text evidence="1">The sequence shown here is derived from an EMBL/GenBank/DDBJ whole genome shotgun (WGS) entry which is preliminary data.</text>
</comment>
<name>A0A4V5NU13_9GAMM</name>
<accession>A0A4V5NU13</accession>
<gene>
    <name evidence="1" type="ORF">E8M12_12900</name>
</gene>
<dbReference type="Pfam" id="PF00132">
    <property type="entry name" value="Hexapep"/>
    <property type="match status" value="1"/>
</dbReference>
<keyword evidence="2" id="KW-1185">Reference proteome</keyword>
<proteinExistence type="predicted"/>
<dbReference type="Proteomes" id="UP000307999">
    <property type="component" value="Unassembled WGS sequence"/>
</dbReference>
<dbReference type="PANTHER" id="PTHR13061">
    <property type="entry name" value="DYNACTIN SUBUNIT P25"/>
    <property type="match status" value="1"/>
</dbReference>
<sequence>MIFQLDEYTPTLHPSCFVADNATVIGQVTLNADSSVWFGVVIRADNDTITIGEGSNIQDGSVLHVDPGMPMSLGKNVTIGHKVMLHGCDIGDGSLIGINAVVLNGAKIGKGCLIGANALVTENMVIPDGSLVLGSPAKVVKTLSEEQQAQLLQGASHYVENAKRYKKGLQRIAGVKTP</sequence>
<evidence type="ECO:0000313" key="1">
    <source>
        <dbReference type="EMBL" id="TKB44103.1"/>
    </source>
</evidence>
<dbReference type="EMBL" id="SWDB01000031">
    <property type="protein sequence ID" value="TKB44103.1"/>
    <property type="molecule type" value="Genomic_DNA"/>
</dbReference>
<dbReference type="InterPro" id="IPR011004">
    <property type="entry name" value="Trimer_LpxA-like_sf"/>
</dbReference>
<reference evidence="1 2" key="1">
    <citation type="submission" date="2019-04" db="EMBL/GenBank/DDBJ databases">
        <title>Thalassotalea guangxiensis sp. nov., isolated from sediment of the coastal wetland.</title>
        <authorList>
            <person name="Zheng S."/>
            <person name="Zhang D."/>
        </authorList>
    </citation>
    <scope>NUCLEOTIDE SEQUENCE [LARGE SCALE GENOMIC DNA]</scope>
    <source>
        <strain evidence="1 2">ZS-4</strain>
    </source>
</reference>
<dbReference type="AlphaFoldDB" id="A0A4V5NU13"/>
<protein>
    <submittedName>
        <fullName evidence="1">Gamma carbonic anhydrase family protein</fullName>
    </submittedName>
</protein>
<dbReference type="RefSeq" id="WP_136736616.1">
    <property type="nucleotide sequence ID" value="NZ_SWDB01000031.1"/>
</dbReference>
<organism evidence="1 2">
    <name type="scientific">Thalassotalea mangrovi</name>
    <dbReference type="NCBI Taxonomy" id="2572245"/>
    <lineage>
        <taxon>Bacteria</taxon>
        <taxon>Pseudomonadati</taxon>
        <taxon>Pseudomonadota</taxon>
        <taxon>Gammaproteobacteria</taxon>
        <taxon>Alteromonadales</taxon>
        <taxon>Colwelliaceae</taxon>
        <taxon>Thalassotalea</taxon>
    </lineage>
</organism>
<evidence type="ECO:0000313" key="2">
    <source>
        <dbReference type="Proteomes" id="UP000307999"/>
    </source>
</evidence>
<dbReference type="CDD" id="cd04645">
    <property type="entry name" value="LbH_gamma_CA_like"/>
    <property type="match status" value="1"/>
</dbReference>
<dbReference type="Gene3D" id="2.160.10.10">
    <property type="entry name" value="Hexapeptide repeat proteins"/>
    <property type="match status" value="1"/>
</dbReference>
<dbReference type="OrthoDB" id="9803036at2"/>
<dbReference type="SUPFAM" id="SSF51161">
    <property type="entry name" value="Trimeric LpxA-like enzymes"/>
    <property type="match status" value="1"/>
</dbReference>
<dbReference type="PANTHER" id="PTHR13061:SF29">
    <property type="entry name" value="GAMMA CARBONIC ANHYDRASE-LIKE 1, MITOCHONDRIAL-RELATED"/>
    <property type="match status" value="1"/>
</dbReference>
<dbReference type="InterPro" id="IPR047324">
    <property type="entry name" value="LbH_gamma_CA-like"/>
</dbReference>
<dbReference type="InterPro" id="IPR050484">
    <property type="entry name" value="Transf_Hexapept/Carb_Anhydrase"/>
</dbReference>